<dbReference type="EMBL" id="KQ971312">
    <property type="protein sequence ID" value="EEZ97951.1"/>
    <property type="molecule type" value="Genomic_DNA"/>
</dbReference>
<evidence type="ECO:0000313" key="3">
    <source>
        <dbReference type="Proteomes" id="UP000007266"/>
    </source>
</evidence>
<proteinExistence type="predicted"/>
<gene>
    <name evidence="2" type="primary">GLEAN_00342</name>
    <name evidence="2" type="ORF">TcasGA2_TC000342</name>
</gene>
<keyword evidence="3" id="KW-1185">Reference proteome</keyword>
<evidence type="ECO:0000313" key="2">
    <source>
        <dbReference type="EMBL" id="EEZ97951.1"/>
    </source>
</evidence>
<name>D6WAT9_TRICA</name>
<reference evidence="2 3" key="2">
    <citation type="journal article" date="2010" name="Nucleic Acids Res.">
        <title>BeetleBase in 2010: revisions to provide comprehensive genomic information for Tribolium castaneum.</title>
        <authorList>
            <person name="Kim H.S."/>
            <person name="Murphy T."/>
            <person name="Xia J."/>
            <person name="Caragea D."/>
            <person name="Park Y."/>
            <person name="Beeman R.W."/>
            <person name="Lorenzen M.D."/>
            <person name="Butcher S."/>
            <person name="Manak J.R."/>
            <person name="Brown S.J."/>
        </authorList>
    </citation>
    <scope>GENOME REANNOTATION</scope>
    <source>
        <strain evidence="2 3">Georgia GA2</strain>
    </source>
</reference>
<accession>D6WAT9</accession>
<keyword evidence="1" id="KW-1133">Transmembrane helix</keyword>
<keyword evidence="1" id="KW-0472">Membrane</keyword>
<reference evidence="2 3" key="1">
    <citation type="journal article" date="2008" name="Nature">
        <title>The genome of the model beetle and pest Tribolium castaneum.</title>
        <authorList>
            <consortium name="Tribolium Genome Sequencing Consortium"/>
            <person name="Richards S."/>
            <person name="Gibbs R.A."/>
            <person name="Weinstock G.M."/>
            <person name="Brown S.J."/>
            <person name="Denell R."/>
            <person name="Beeman R.W."/>
            <person name="Gibbs R."/>
            <person name="Beeman R.W."/>
            <person name="Brown S.J."/>
            <person name="Bucher G."/>
            <person name="Friedrich M."/>
            <person name="Grimmelikhuijzen C.J."/>
            <person name="Klingler M."/>
            <person name="Lorenzen M."/>
            <person name="Richards S."/>
            <person name="Roth S."/>
            <person name="Schroder R."/>
            <person name="Tautz D."/>
            <person name="Zdobnov E.M."/>
            <person name="Muzny D."/>
            <person name="Gibbs R.A."/>
            <person name="Weinstock G.M."/>
            <person name="Attaway T."/>
            <person name="Bell S."/>
            <person name="Buhay C.J."/>
            <person name="Chandrabose M.N."/>
            <person name="Chavez D."/>
            <person name="Clerk-Blankenburg K.P."/>
            <person name="Cree A."/>
            <person name="Dao M."/>
            <person name="Davis C."/>
            <person name="Chacko J."/>
            <person name="Dinh H."/>
            <person name="Dugan-Rocha S."/>
            <person name="Fowler G."/>
            <person name="Garner T.T."/>
            <person name="Garnes J."/>
            <person name="Gnirke A."/>
            <person name="Hawes A."/>
            <person name="Hernandez J."/>
            <person name="Hines S."/>
            <person name="Holder M."/>
            <person name="Hume J."/>
            <person name="Jhangiani S.N."/>
            <person name="Joshi V."/>
            <person name="Khan Z.M."/>
            <person name="Jackson L."/>
            <person name="Kovar C."/>
            <person name="Kowis A."/>
            <person name="Lee S."/>
            <person name="Lewis L.R."/>
            <person name="Margolis J."/>
            <person name="Morgan M."/>
            <person name="Nazareth L.V."/>
            <person name="Nguyen N."/>
            <person name="Okwuonu G."/>
            <person name="Parker D."/>
            <person name="Richards S."/>
            <person name="Ruiz S.J."/>
            <person name="Santibanez J."/>
            <person name="Savard J."/>
            <person name="Scherer S.E."/>
            <person name="Schneider B."/>
            <person name="Sodergren E."/>
            <person name="Tautz D."/>
            <person name="Vattahil S."/>
            <person name="Villasana D."/>
            <person name="White C.S."/>
            <person name="Wright R."/>
            <person name="Park Y."/>
            <person name="Beeman R.W."/>
            <person name="Lord J."/>
            <person name="Oppert B."/>
            <person name="Lorenzen M."/>
            <person name="Brown S."/>
            <person name="Wang L."/>
            <person name="Savard J."/>
            <person name="Tautz D."/>
            <person name="Richards S."/>
            <person name="Weinstock G."/>
            <person name="Gibbs R.A."/>
            <person name="Liu Y."/>
            <person name="Worley K."/>
            <person name="Weinstock G."/>
            <person name="Elsik C.G."/>
            <person name="Reese J.T."/>
            <person name="Elhaik E."/>
            <person name="Landan G."/>
            <person name="Graur D."/>
            <person name="Arensburger P."/>
            <person name="Atkinson P."/>
            <person name="Beeman R.W."/>
            <person name="Beidler J."/>
            <person name="Brown S.J."/>
            <person name="Demuth J.P."/>
            <person name="Drury D.W."/>
            <person name="Du Y.Z."/>
            <person name="Fujiwara H."/>
            <person name="Lorenzen M."/>
            <person name="Maselli V."/>
            <person name="Osanai M."/>
            <person name="Park Y."/>
            <person name="Robertson H.M."/>
            <person name="Tu Z."/>
            <person name="Wang J.J."/>
            <person name="Wang S."/>
            <person name="Richards S."/>
            <person name="Song H."/>
            <person name="Zhang L."/>
            <person name="Sodergren E."/>
            <person name="Werner D."/>
            <person name="Stanke M."/>
            <person name="Morgenstern B."/>
            <person name="Solovyev V."/>
            <person name="Kosarev P."/>
            <person name="Brown G."/>
            <person name="Chen H.C."/>
            <person name="Ermolaeva O."/>
            <person name="Hlavina W."/>
            <person name="Kapustin Y."/>
            <person name="Kiryutin B."/>
            <person name="Kitts P."/>
            <person name="Maglott D."/>
            <person name="Pruitt K."/>
            <person name="Sapojnikov V."/>
            <person name="Souvorov A."/>
            <person name="Mackey A.J."/>
            <person name="Waterhouse R.M."/>
            <person name="Wyder S."/>
            <person name="Zdobnov E.M."/>
            <person name="Zdobnov E.M."/>
            <person name="Wyder S."/>
            <person name="Kriventseva E.V."/>
            <person name="Kadowaki T."/>
            <person name="Bork P."/>
            <person name="Aranda M."/>
            <person name="Bao R."/>
            <person name="Beermann A."/>
            <person name="Berns N."/>
            <person name="Bolognesi R."/>
            <person name="Bonneton F."/>
            <person name="Bopp D."/>
            <person name="Brown S.J."/>
            <person name="Bucher G."/>
            <person name="Butts T."/>
            <person name="Chaumot A."/>
            <person name="Denell R.E."/>
            <person name="Ferrier D.E."/>
            <person name="Friedrich M."/>
            <person name="Gordon C.M."/>
            <person name="Jindra M."/>
            <person name="Klingler M."/>
            <person name="Lan Q."/>
            <person name="Lattorff H.M."/>
            <person name="Laudet V."/>
            <person name="von Levetsow C."/>
            <person name="Liu Z."/>
            <person name="Lutz R."/>
            <person name="Lynch J.A."/>
            <person name="da Fonseca R.N."/>
            <person name="Posnien N."/>
            <person name="Reuter R."/>
            <person name="Roth S."/>
            <person name="Savard J."/>
            <person name="Schinko J.B."/>
            <person name="Schmitt C."/>
            <person name="Schoppmeier M."/>
            <person name="Schroder R."/>
            <person name="Shippy T.D."/>
            <person name="Simonnet F."/>
            <person name="Marques-Souza H."/>
            <person name="Tautz D."/>
            <person name="Tomoyasu Y."/>
            <person name="Trauner J."/>
            <person name="Van der Zee M."/>
            <person name="Vervoort M."/>
            <person name="Wittkopp N."/>
            <person name="Wimmer E.A."/>
            <person name="Yang X."/>
            <person name="Jones A.K."/>
            <person name="Sattelle D.B."/>
            <person name="Ebert P.R."/>
            <person name="Nelson D."/>
            <person name="Scott J.G."/>
            <person name="Beeman R.W."/>
            <person name="Muthukrishnan S."/>
            <person name="Kramer K.J."/>
            <person name="Arakane Y."/>
            <person name="Beeman R.W."/>
            <person name="Zhu Q."/>
            <person name="Hogenkamp D."/>
            <person name="Dixit R."/>
            <person name="Oppert B."/>
            <person name="Jiang H."/>
            <person name="Zou Z."/>
            <person name="Marshall J."/>
            <person name="Elpidina E."/>
            <person name="Vinokurov K."/>
            <person name="Oppert C."/>
            <person name="Zou Z."/>
            <person name="Evans J."/>
            <person name="Lu Z."/>
            <person name="Zhao P."/>
            <person name="Sumathipala N."/>
            <person name="Altincicek B."/>
            <person name="Vilcinskas A."/>
            <person name="Williams M."/>
            <person name="Hultmark D."/>
            <person name="Hetru C."/>
            <person name="Jiang H."/>
            <person name="Grimmelikhuijzen C.J."/>
            <person name="Hauser F."/>
            <person name="Cazzamali G."/>
            <person name="Williamson M."/>
            <person name="Park Y."/>
            <person name="Li B."/>
            <person name="Tanaka Y."/>
            <person name="Predel R."/>
            <person name="Neupert S."/>
            <person name="Schachtner J."/>
            <person name="Verleyen P."/>
            <person name="Raible F."/>
            <person name="Bork P."/>
            <person name="Friedrich M."/>
            <person name="Walden K.K."/>
            <person name="Robertson H.M."/>
            <person name="Angeli S."/>
            <person name="Foret S."/>
            <person name="Bucher G."/>
            <person name="Schuetz S."/>
            <person name="Maleszka R."/>
            <person name="Wimmer E.A."/>
            <person name="Beeman R.W."/>
            <person name="Lorenzen M."/>
            <person name="Tomoyasu Y."/>
            <person name="Miller S.C."/>
            <person name="Grossmann D."/>
            <person name="Bucher G."/>
        </authorList>
    </citation>
    <scope>NUCLEOTIDE SEQUENCE [LARGE SCALE GENOMIC DNA]</scope>
    <source>
        <strain evidence="2 3">Georgia GA2</strain>
    </source>
</reference>
<evidence type="ECO:0000256" key="1">
    <source>
        <dbReference type="SAM" id="Phobius"/>
    </source>
</evidence>
<organism evidence="2 3">
    <name type="scientific">Tribolium castaneum</name>
    <name type="common">Red flour beetle</name>
    <dbReference type="NCBI Taxonomy" id="7070"/>
    <lineage>
        <taxon>Eukaryota</taxon>
        <taxon>Metazoa</taxon>
        <taxon>Ecdysozoa</taxon>
        <taxon>Arthropoda</taxon>
        <taxon>Hexapoda</taxon>
        <taxon>Insecta</taxon>
        <taxon>Pterygota</taxon>
        <taxon>Neoptera</taxon>
        <taxon>Endopterygota</taxon>
        <taxon>Coleoptera</taxon>
        <taxon>Polyphaga</taxon>
        <taxon>Cucujiformia</taxon>
        <taxon>Tenebrionidae</taxon>
        <taxon>Tenebrionidae incertae sedis</taxon>
        <taxon>Tribolium</taxon>
    </lineage>
</organism>
<protein>
    <submittedName>
        <fullName evidence="2">Uncharacterized protein</fullName>
    </submittedName>
</protein>
<feature type="transmembrane region" description="Helical" evidence="1">
    <location>
        <begin position="17"/>
        <end position="37"/>
    </location>
</feature>
<keyword evidence="1" id="KW-0812">Transmembrane</keyword>
<sequence>MNKGQFTALSKQANKSIYVALTVAAVIVRYYNAVITFRSQKYPRNRRNCAYDRHISHTGQSGANYIREEENRL</sequence>
<dbReference type="AlphaFoldDB" id="D6WAT9"/>
<dbReference type="HOGENOM" id="CLU_2708015_0_0_1"/>
<dbReference type="Proteomes" id="UP000007266">
    <property type="component" value="Linkage group 2"/>
</dbReference>